<reference evidence="2 3" key="1">
    <citation type="submission" date="2024-07" db="EMBL/GenBank/DDBJ databases">
        <title>Enhanced genomic and transcriptomic resources for Trichinella pseudospiralis and T. spiralis underpin the discovery of pronounced molecular differences between stages and species.</title>
        <authorList>
            <person name="Pasi K.K."/>
            <person name="La Rosa G."/>
            <person name="Gomez-Morales M.A."/>
            <person name="Tosini F."/>
            <person name="Sumanam S."/>
            <person name="Young N.D."/>
            <person name="Chang B.C."/>
            <person name="Robin G.B."/>
        </authorList>
    </citation>
    <scope>NUCLEOTIDE SEQUENCE [LARGE SCALE GENOMIC DNA]</scope>
    <source>
        <strain evidence="2">ISS534</strain>
    </source>
</reference>
<feature type="signal peptide" evidence="1">
    <location>
        <begin position="1"/>
        <end position="21"/>
    </location>
</feature>
<keyword evidence="1" id="KW-0732">Signal</keyword>
<proteinExistence type="predicted"/>
<evidence type="ECO:0000313" key="2">
    <source>
        <dbReference type="EMBL" id="KAL1230689.1"/>
    </source>
</evidence>
<organism evidence="2 3">
    <name type="scientific">Trichinella spiralis</name>
    <name type="common">Trichina worm</name>
    <dbReference type="NCBI Taxonomy" id="6334"/>
    <lineage>
        <taxon>Eukaryota</taxon>
        <taxon>Metazoa</taxon>
        <taxon>Ecdysozoa</taxon>
        <taxon>Nematoda</taxon>
        <taxon>Enoplea</taxon>
        <taxon>Dorylaimia</taxon>
        <taxon>Trichinellida</taxon>
        <taxon>Trichinellidae</taxon>
        <taxon>Trichinella</taxon>
    </lineage>
</organism>
<gene>
    <name evidence="2" type="ORF">TSPI_05387</name>
</gene>
<keyword evidence="3" id="KW-1185">Reference proteome</keyword>
<protein>
    <submittedName>
        <fullName evidence="2">Exocyst complex component SEC15B</fullName>
    </submittedName>
</protein>
<dbReference type="Proteomes" id="UP001558632">
    <property type="component" value="Unassembled WGS sequence"/>
</dbReference>
<sequence length="96" mass="11274">MGCKKFFTQIWHFIIIGFASAAARREERWRREGPRSTSQSRVDYAECILRLPSSVENFENHVLTKSPFVWHLEDKIPQLISPRPHLVMFDSVECVL</sequence>
<name>A0ABR3K919_TRISP</name>
<comment type="caution">
    <text evidence="2">The sequence shown here is derived from an EMBL/GenBank/DDBJ whole genome shotgun (WGS) entry which is preliminary data.</text>
</comment>
<evidence type="ECO:0000256" key="1">
    <source>
        <dbReference type="SAM" id="SignalP"/>
    </source>
</evidence>
<evidence type="ECO:0000313" key="3">
    <source>
        <dbReference type="Proteomes" id="UP001558632"/>
    </source>
</evidence>
<feature type="chain" id="PRO_5046853812" evidence="1">
    <location>
        <begin position="22"/>
        <end position="96"/>
    </location>
</feature>
<accession>A0ABR3K919</accession>
<dbReference type="EMBL" id="JBEUSY010000468">
    <property type="protein sequence ID" value="KAL1230689.1"/>
    <property type="molecule type" value="Genomic_DNA"/>
</dbReference>